<protein>
    <submittedName>
        <fullName evidence="6">Carbohydrate kinase</fullName>
    </submittedName>
</protein>
<organism evidence="6 7">
    <name type="scientific">Oricola cellulosilytica</name>
    <dbReference type="NCBI Taxonomy" id="1429082"/>
    <lineage>
        <taxon>Bacteria</taxon>
        <taxon>Pseudomonadati</taxon>
        <taxon>Pseudomonadota</taxon>
        <taxon>Alphaproteobacteria</taxon>
        <taxon>Hyphomicrobiales</taxon>
        <taxon>Ahrensiaceae</taxon>
        <taxon>Oricola</taxon>
    </lineage>
</organism>
<evidence type="ECO:0000313" key="6">
    <source>
        <dbReference type="EMBL" id="TCD15265.1"/>
    </source>
</evidence>
<dbReference type="AlphaFoldDB" id="A0A4R0PFS3"/>
<dbReference type="PANTHER" id="PTHR43095">
    <property type="entry name" value="SUGAR KINASE"/>
    <property type="match status" value="1"/>
</dbReference>
<evidence type="ECO:0000256" key="2">
    <source>
        <dbReference type="ARBA" id="ARBA00022679"/>
    </source>
</evidence>
<dbReference type="Proteomes" id="UP000291301">
    <property type="component" value="Unassembled WGS sequence"/>
</dbReference>
<evidence type="ECO:0000259" key="4">
    <source>
        <dbReference type="Pfam" id="PF00370"/>
    </source>
</evidence>
<keyword evidence="7" id="KW-1185">Reference proteome</keyword>
<accession>A0A4R0PFS3</accession>
<feature type="domain" description="Carbohydrate kinase FGGY C-terminal" evidence="5">
    <location>
        <begin position="250"/>
        <end position="426"/>
    </location>
</feature>
<dbReference type="OrthoDB" id="9786272at2"/>
<comment type="caution">
    <text evidence="6">The sequence shown here is derived from an EMBL/GenBank/DDBJ whole genome shotgun (WGS) entry which is preliminary data.</text>
</comment>
<dbReference type="GO" id="GO:0005975">
    <property type="term" value="P:carbohydrate metabolic process"/>
    <property type="evidence" value="ECO:0007669"/>
    <property type="project" value="InterPro"/>
</dbReference>
<evidence type="ECO:0000256" key="3">
    <source>
        <dbReference type="ARBA" id="ARBA00022777"/>
    </source>
</evidence>
<dbReference type="InterPro" id="IPR043129">
    <property type="entry name" value="ATPase_NBD"/>
</dbReference>
<proteinExistence type="inferred from homology"/>
<dbReference type="Pfam" id="PF00370">
    <property type="entry name" value="FGGY_N"/>
    <property type="match status" value="1"/>
</dbReference>
<evidence type="ECO:0000313" key="7">
    <source>
        <dbReference type="Proteomes" id="UP000291301"/>
    </source>
</evidence>
<keyword evidence="3 6" id="KW-0418">Kinase</keyword>
<dbReference type="InterPro" id="IPR018484">
    <property type="entry name" value="FGGY_N"/>
</dbReference>
<evidence type="ECO:0000256" key="1">
    <source>
        <dbReference type="ARBA" id="ARBA00009156"/>
    </source>
</evidence>
<dbReference type="EMBL" id="SJST01000002">
    <property type="protein sequence ID" value="TCD15265.1"/>
    <property type="molecule type" value="Genomic_DNA"/>
</dbReference>
<feature type="domain" description="Carbohydrate kinase FGGY N-terminal" evidence="4">
    <location>
        <begin position="6"/>
        <end position="241"/>
    </location>
</feature>
<dbReference type="InterPro" id="IPR050406">
    <property type="entry name" value="FGGY_Carb_Kinase"/>
</dbReference>
<comment type="similarity">
    <text evidence="1">Belongs to the FGGY kinase family.</text>
</comment>
<dbReference type="RefSeq" id="WP_131567189.1">
    <property type="nucleotide sequence ID" value="NZ_JAINFK010000004.1"/>
</dbReference>
<dbReference type="InterPro" id="IPR049382">
    <property type="entry name" value="FGGY_C_2"/>
</dbReference>
<dbReference type="Pfam" id="PF21546">
    <property type="entry name" value="FGGY_C_2"/>
    <property type="match status" value="1"/>
</dbReference>
<name>A0A4R0PFS3_9HYPH</name>
<sequence length="457" mass="48884">MTGKRYVAVIDIGKTNAKLALVDRRAWREIAVRTIPNRVLPGPPYPHSDIEGIWRFLCGALRELNSQHPVGAISITTHGASAVLLDGDGELALPMLDYEHDGPDQLARDYDAVRPPFSETGSPRLASGLNLGAQIFWQSRSFPREFAKARSIVTFPQYWAYRLTGIATTEMTSLGCHTDLWNPWDGSFSSMVEKQGWSNLIAPVRKAGDVLGTIKPEIARATGLSADVSVLCGIHDSNASLYPHLLTRAAPFSVVSSGTWVICMAIGGEAIAPDPARDTLVNVNAFGNPVPSARFMGGREFDRLMQGGPAKASAAEVARVLDEGIMHLPAIENRSGPFQGKDARWNGNVAALSPGERCAAISFYLAMMTAECLSLTGAKGPVIVEGPFAKNRFFFEMLSVATGRSAIASGASATGTSVGAAMLAARAVSRATDSILEVDCGPHGAMGRYADRWRNLV</sequence>
<evidence type="ECO:0000259" key="5">
    <source>
        <dbReference type="Pfam" id="PF21546"/>
    </source>
</evidence>
<dbReference type="Gene3D" id="3.30.420.40">
    <property type="match status" value="2"/>
</dbReference>
<dbReference type="CDD" id="cd07772">
    <property type="entry name" value="ASKHA_NBD_FGGY_NaCK-like"/>
    <property type="match status" value="1"/>
</dbReference>
<dbReference type="GO" id="GO:0016301">
    <property type="term" value="F:kinase activity"/>
    <property type="evidence" value="ECO:0007669"/>
    <property type="project" value="UniProtKB-KW"/>
</dbReference>
<dbReference type="SUPFAM" id="SSF53067">
    <property type="entry name" value="Actin-like ATPase domain"/>
    <property type="match status" value="2"/>
</dbReference>
<dbReference type="PANTHER" id="PTHR43095:SF5">
    <property type="entry name" value="XYLULOSE KINASE"/>
    <property type="match status" value="1"/>
</dbReference>
<gene>
    <name evidence="6" type="ORF">E0D97_06935</name>
</gene>
<keyword evidence="2" id="KW-0808">Transferase</keyword>
<reference evidence="6 7" key="1">
    <citation type="journal article" date="2015" name="Antonie Van Leeuwenhoek">
        <title>Oricola cellulosilytica gen. nov., sp. nov., a cellulose-degrading bacterium of the family Phyllobacteriaceae isolated from surface seashore water, and emended descriptions of Mesorhizobium loti and Phyllobacterium myrsinacearum.</title>
        <authorList>
            <person name="Hameed A."/>
            <person name="Shahina M."/>
            <person name="Lai W.A."/>
            <person name="Lin S.Y."/>
            <person name="Young L.S."/>
            <person name="Liu Y.C."/>
            <person name="Hsu Y.H."/>
            <person name="Young C.C."/>
        </authorList>
    </citation>
    <scope>NUCLEOTIDE SEQUENCE [LARGE SCALE GENOMIC DNA]</scope>
    <source>
        <strain evidence="6 7">KCTC 52183</strain>
    </source>
</reference>